<protein>
    <submittedName>
        <fullName evidence="2">Uncharacterized protein</fullName>
    </submittedName>
</protein>
<evidence type="ECO:0000313" key="3">
    <source>
        <dbReference type="Proteomes" id="UP001271007"/>
    </source>
</evidence>
<evidence type="ECO:0000313" key="2">
    <source>
        <dbReference type="EMBL" id="KAK3046186.1"/>
    </source>
</evidence>
<dbReference type="AlphaFoldDB" id="A0AAJ0D5A0"/>
<reference evidence="2" key="1">
    <citation type="submission" date="2023-04" db="EMBL/GenBank/DDBJ databases">
        <title>Black Yeasts Isolated from many extreme environments.</title>
        <authorList>
            <person name="Coleine C."/>
            <person name="Stajich J.E."/>
            <person name="Selbmann L."/>
        </authorList>
    </citation>
    <scope>NUCLEOTIDE SEQUENCE</scope>
    <source>
        <strain evidence="2">CCFEE 5312</strain>
    </source>
</reference>
<proteinExistence type="predicted"/>
<keyword evidence="3" id="KW-1185">Reference proteome</keyword>
<dbReference type="Proteomes" id="UP001271007">
    <property type="component" value="Unassembled WGS sequence"/>
</dbReference>
<organism evidence="2 3">
    <name type="scientific">Extremus antarcticus</name>
    <dbReference type="NCBI Taxonomy" id="702011"/>
    <lineage>
        <taxon>Eukaryota</taxon>
        <taxon>Fungi</taxon>
        <taxon>Dikarya</taxon>
        <taxon>Ascomycota</taxon>
        <taxon>Pezizomycotina</taxon>
        <taxon>Dothideomycetes</taxon>
        <taxon>Dothideomycetidae</taxon>
        <taxon>Mycosphaerellales</taxon>
        <taxon>Extremaceae</taxon>
        <taxon>Extremus</taxon>
    </lineage>
</organism>
<sequence length="215" mass="23437">MHIGCYSFVQDLHLHRRCPAHETLTQHPDALNIFLLVNRPAILEILAANRNTGNKIAATDGMLQVPDSMNISIGGKYSRQGTGRESFQGIGEQVFAIQRRVVKLRPASILPWSTRREDRVEGKELKVVDFDNGMFSPEVQQRPGGQKITSGAKSKTAPDSRQVELSTEDDEVDAEAKRRGLTLFCIPDGEGEGEEGVPNIESGSGAERSGGEAGL</sequence>
<comment type="caution">
    <text evidence="2">The sequence shown here is derived from an EMBL/GenBank/DDBJ whole genome shotgun (WGS) entry which is preliminary data.</text>
</comment>
<evidence type="ECO:0000256" key="1">
    <source>
        <dbReference type="SAM" id="MobiDB-lite"/>
    </source>
</evidence>
<gene>
    <name evidence="2" type="ORF">LTR09_012308</name>
</gene>
<accession>A0AAJ0D5A0</accession>
<name>A0AAJ0D5A0_9PEZI</name>
<feature type="region of interest" description="Disordered" evidence="1">
    <location>
        <begin position="135"/>
        <end position="215"/>
    </location>
</feature>
<dbReference type="EMBL" id="JAWDJX010000109">
    <property type="protein sequence ID" value="KAK3046186.1"/>
    <property type="molecule type" value="Genomic_DNA"/>
</dbReference>